<sequence length="1038" mass="117348">MKRKITIYTLLCILFIGTVSCKDDLYIDDEKIGEGECMISGTVKFKPLTPTLNGNSRAAGNAIKAINSLCVLLYNEEGKLVNKYPINDYNIADPDPDRTGNDIAETKTPRATFSLIVPYGMYRIYAVANMGDLSEHNEAIQTVEGLKNISLQWDEKKVSANNQMFGHFFSETETASDVDEAPLLTINKNSSRLQAWVRRAASKVTVAYDGTNLKDDVSIYIMAVSIKDIPRSCPLGAMNTPEHVDSLICDGEIIKYFEGDVQPGLDNFITNYKAVVSKQKPIYGSDHSETAEALFFYENMQGKGKDKKQTAPGPGNDNGKDYGIGYPDPDKDVEGSGWKDEKPCGTYIEVDAIYRSENTERPGVGIIKYRFMLGKDITTDYNAERNHHYKLTLKFNNFANDYDWHIEYKEQVLEVTEPKVMNYQGKVFMPEYRPGTENYNYGHNFEDNTISVTSYIEDSEGTMVNWKIEYDENGDGNYTEECSWLEPVITDGYLPYIKNVSFKVIPNKEEIDIDELLKNAPQKGTETAPYNLANPGQTVAPASATIKCTANCYIVDAPGYYILPLVYGNAYHNFQKNENAYKYTGSYTGDQILSTFKNYKGSEIKSPYIIDDTSVTPQSAFLVWQDEEDLIPYHCWTQGAVIKYIPDAYGGKGGIQFYIEKKNIKQGNAVIALGDSLVSGINFPPVMWSWHIWVTNFSYLEKDDKNIEVTSHDPSKKFKLLPVNLGWCSDHGDKIKYYKARKCKVKVTAGTKEEVIELEQKSHIAFTRGNNPYYQWGRKDPFVGATGNVQNKLRYYSVGWSVDAANPPMLSASTTPDGERYTTRKAVDEGVLIKNPQKWHNPRRKENLGEGYPYLSDNEIYRNLWQGRIEVTPGSASLKTVYDPCPVGYQVPHHTAVSGFTTTGDNTNTPFEWYDVRVENIADYDATTGTCGENGIYSKGLYEFYTSPEKLQSIIFPETGYRDWDDNSNAYQVDIDKPIGYIWTAGNKQGDDNNSYNFEFARKDYTGSRYIRPKNFFYPCDGMPIRPCVYDTHSTSTL</sequence>
<dbReference type="Proteomes" id="UP000283589">
    <property type="component" value="Unassembled WGS sequence"/>
</dbReference>
<dbReference type="Gene3D" id="2.60.40.2580">
    <property type="match status" value="1"/>
</dbReference>
<protein>
    <submittedName>
        <fullName evidence="3">DUF4906 domain-containing protein</fullName>
    </submittedName>
</protein>
<gene>
    <name evidence="3" type="ORF">DWW18_09340</name>
</gene>
<feature type="signal peptide" evidence="2">
    <location>
        <begin position="1"/>
        <end position="21"/>
    </location>
</feature>
<evidence type="ECO:0000313" key="3">
    <source>
        <dbReference type="EMBL" id="RGV33843.1"/>
    </source>
</evidence>
<evidence type="ECO:0000313" key="4">
    <source>
        <dbReference type="Proteomes" id="UP000283589"/>
    </source>
</evidence>
<feature type="chain" id="PRO_5019144911" evidence="2">
    <location>
        <begin position="22"/>
        <end position="1038"/>
    </location>
</feature>
<evidence type="ECO:0000256" key="1">
    <source>
        <dbReference type="SAM" id="MobiDB-lite"/>
    </source>
</evidence>
<dbReference type="RefSeq" id="WP_118260179.1">
    <property type="nucleotide sequence ID" value="NZ_CALBWO010000040.1"/>
</dbReference>
<accession>A0A412X0S5</accession>
<organism evidence="3 4">
    <name type="scientific">Butyricimonas virosa</name>
    <dbReference type="NCBI Taxonomy" id="544645"/>
    <lineage>
        <taxon>Bacteria</taxon>
        <taxon>Pseudomonadati</taxon>
        <taxon>Bacteroidota</taxon>
        <taxon>Bacteroidia</taxon>
        <taxon>Bacteroidales</taxon>
        <taxon>Odoribacteraceae</taxon>
        <taxon>Butyricimonas</taxon>
    </lineage>
</organism>
<reference evidence="3 4" key="1">
    <citation type="submission" date="2018-08" db="EMBL/GenBank/DDBJ databases">
        <title>A genome reference for cultivated species of the human gut microbiota.</title>
        <authorList>
            <person name="Zou Y."/>
            <person name="Xue W."/>
            <person name="Luo G."/>
        </authorList>
    </citation>
    <scope>NUCLEOTIDE SEQUENCE [LARGE SCALE GENOMIC DNA]</scope>
    <source>
        <strain evidence="3 4">AF14-49</strain>
    </source>
</reference>
<keyword evidence="2" id="KW-0732">Signal</keyword>
<comment type="caution">
    <text evidence="3">The sequence shown here is derived from an EMBL/GenBank/DDBJ whole genome shotgun (WGS) entry which is preliminary data.</text>
</comment>
<evidence type="ECO:0000256" key="2">
    <source>
        <dbReference type="SAM" id="SignalP"/>
    </source>
</evidence>
<dbReference type="EMBL" id="QRZA01000010">
    <property type="protein sequence ID" value="RGV33843.1"/>
    <property type="molecule type" value="Genomic_DNA"/>
</dbReference>
<feature type="region of interest" description="Disordered" evidence="1">
    <location>
        <begin position="304"/>
        <end position="339"/>
    </location>
</feature>
<name>A0A412X0S5_9BACT</name>
<dbReference type="PROSITE" id="PS51257">
    <property type="entry name" value="PROKAR_LIPOPROTEIN"/>
    <property type="match status" value="1"/>
</dbReference>
<dbReference type="AlphaFoldDB" id="A0A412X0S5"/>
<feature type="compositionally biased region" description="Basic and acidic residues" evidence="1">
    <location>
        <begin position="328"/>
        <end position="339"/>
    </location>
</feature>
<proteinExistence type="predicted"/>